<comment type="caution">
    <text evidence="1">The sequence shown here is derived from an EMBL/GenBank/DDBJ whole genome shotgun (WGS) entry which is preliminary data.</text>
</comment>
<proteinExistence type="predicted"/>
<accession>X1GQ22</accession>
<name>X1GQ22_9ZZZZ</name>
<organism evidence="1">
    <name type="scientific">marine sediment metagenome</name>
    <dbReference type="NCBI Taxonomy" id="412755"/>
    <lineage>
        <taxon>unclassified sequences</taxon>
        <taxon>metagenomes</taxon>
        <taxon>ecological metagenomes</taxon>
    </lineage>
</organism>
<protein>
    <submittedName>
        <fullName evidence="1">Uncharacterized protein</fullName>
    </submittedName>
</protein>
<evidence type="ECO:0000313" key="1">
    <source>
        <dbReference type="EMBL" id="GAH43719.1"/>
    </source>
</evidence>
<dbReference type="EMBL" id="BARU01011315">
    <property type="protein sequence ID" value="GAH43719.1"/>
    <property type="molecule type" value="Genomic_DNA"/>
</dbReference>
<sequence>MKIISLTKFAFFIQGIKHLFGKLYSTEYGKGYLDILFLYLNTKFAKNLFEIEKREYGNGLEKFEPNDINKSLFLDFSNVTEEELIKLKKIQKKFLSFSKNERNEILDKADSIFRKVFQSI</sequence>
<dbReference type="AlphaFoldDB" id="X1GQ22"/>
<gene>
    <name evidence="1" type="ORF">S03H2_21292</name>
</gene>
<reference evidence="1" key="1">
    <citation type="journal article" date="2014" name="Front. Microbiol.">
        <title>High frequency of phylogenetically diverse reductive dehalogenase-homologous genes in deep subseafloor sedimentary metagenomes.</title>
        <authorList>
            <person name="Kawai M."/>
            <person name="Futagami T."/>
            <person name="Toyoda A."/>
            <person name="Takaki Y."/>
            <person name="Nishi S."/>
            <person name="Hori S."/>
            <person name="Arai W."/>
            <person name="Tsubouchi T."/>
            <person name="Morono Y."/>
            <person name="Uchiyama I."/>
            <person name="Ito T."/>
            <person name="Fujiyama A."/>
            <person name="Inagaki F."/>
            <person name="Takami H."/>
        </authorList>
    </citation>
    <scope>NUCLEOTIDE SEQUENCE</scope>
    <source>
        <strain evidence="1">Expedition CK06-06</strain>
    </source>
</reference>